<evidence type="ECO:0000256" key="1">
    <source>
        <dbReference type="ARBA" id="ARBA00004651"/>
    </source>
</evidence>
<keyword evidence="4 6" id="KW-1133">Transmembrane helix</keyword>
<dbReference type="CDD" id="cd06579">
    <property type="entry name" value="TM_PBP1_transp_AraH_like"/>
    <property type="match status" value="1"/>
</dbReference>
<dbReference type="EMBL" id="CAEZSJ010000034">
    <property type="protein sequence ID" value="CAB4535571.1"/>
    <property type="molecule type" value="Genomic_DNA"/>
</dbReference>
<evidence type="ECO:0000256" key="3">
    <source>
        <dbReference type="ARBA" id="ARBA00022692"/>
    </source>
</evidence>
<feature type="transmembrane region" description="Helical" evidence="6">
    <location>
        <begin position="279"/>
        <end position="300"/>
    </location>
</feature>
<sequence length="330" mass="35656">MSRLLSNRFKVPSLRKSADSEYLATILVLLGVWIFLIVISVINRSDFLSRATFGAITFNMCIIGVLAIGQGFVVISGGILDLSITVSMLISSFMTVVFYELGWNTPALIIGSILCAGAFGLFNSILVVWLKINPLIVTLATGFAGGGVLLIVFDRKLVDPKSWIADFGTSYLFRFPTAWWPMALLTIGAHFFFKYSRFGRHFLAVGGNPLSAKAMGISLKRMRVSTFVGAALIGGIAGIIFAGFTPEIRPNAGTYYMLPVIAAVVLAGFSLAGGRGSFLALFVSVGFLSTIPTALVFFGLKSIWETFIQGFILIIAVSIDAYRIVKARGR</sequence>
<feature type="transmembrane region" description="Helical" evidence="6">
    <location>
        <begin position="107"/>
        <end position="128"/>
    </location>
</feature>
<dbReference type="InterPro" id="IPR001851">
    <property type="entry name" value="ABC_transp_permease"/>
</dbReference>
<proteinExistence type="predicted"/>
<name>A0A6J6B966_9ZZZZ</name>
<dbReference type="GO" id="GO:0022857">
    <property type="term" value="F:transmembrane transporter activity"/>
    <property type="evidence" value="ECO:0007669"/>
    <property type="project" value="InterPro"/>
</dbReference>
<dbReference type="Pfam" id="PF02653">
    <property type="entry name" value="BPD_transp_2"/>
    <property type="match status" value="1"/>
</dbReference>
<dbReference type="PANTHER" id="PTHR32196:SF72">
    <property type="entry name" value="RIBOSE IMPORT PERMEASE PROTEIN RBSC"/>
    <property type="match status" value="1"/>
</dbReference>
<comment type="subcellular location">
    <subcellularLocation>
        <location evidence="1">Cell membrane</location>
        <topology evidence="1">Multi-pass membrane protein</topology>
    </subcellularLocation>
</comment>
<protein>
    <submittedName>
        <fullName evidence="7">Unannotated protein</fullName>
    </submittedName>
</protein>
<evidence type="ECO:0000256" key="2">
    <source>
        <dbReference type="ARBA" id="ARBA00022475"/>
    </source>
</evidence>
<feature type="transmembrane region" description="Helical" evidence="6">
    <location>
        <begin position="173"/>
        <end position="193"/>
    </location>
</feature>
<feature type="transmembrane region" description="Helical" evidence="6">
    <location>
        <begin position="82"/>
        <end position="101"/>
    </location>
</feature>
<keyword evidence="5 6" id="KW-0472">Membrane</keyword>
<dbReference type="GO" id="GO:0005886">
    <property type="term" value="C:plasma membrane"/>
    <property type="evidence" value="ECO:0007669"/>
    <property type="project" value="UniProtKB-SubCell"/>
</dbReference>
<evidence type="ECO:0000313" key="7">
    <source>
        <dbReference type="EMBL" id="CAB4535571.1"/>
    </source>
</evidence>
<evidence type="ECO:0000256" key="4">
    <source>
        <dbReference type="ARBA" id="ARBA00022989"/>
    </source>
</evidence>
<feature type="transmembrane region" description="Helical" evidence="6">
    <location>
        <begin position="224"/>
        <end position="244"/>
    </location>
</feature>
<keyword evidence="2" id="KW-1003">Cell membrane</keyword>
<keyword evidence="3 6" id="KW-0812">Transmembrane</keyword>
<evidence type="ECO:0000256" key="6">
    <source>
        <dbReference type="SAM" id="Phobius"/>
    </source>
</evidence>
<organism evidence="7">
    <name type="scientific">freshwater metagenome</name>
    <dbReference type="NCBI Taxonomy" id="449393"/>
    <lineage>
        <taxon>unclassified sequences</taxon>
        <taxon>metagenomes</taxon>
        <taxon>ecological metagenomes</taxon>
    </lineage>
</organism>
<feature type="transmembrane region" description="Helical" evidence="6">
    <location>
        <begin position="256"/>
        <end position="272"/>
    </location>
</feature>
<accession>A0A6J6B966</accession>
<feature type="transmembrane region" description="Helical" evidence="6">
    <location>
        <begin position="54"/>
        <end position="75"/>
    </location>
</feature>
<feature type="transmembrane region" description="Helical" evidence="6">
    <location>
        <begin position="21"/>
        <end position="42"/>
    </location>
</feature>
<gene>
    <name evidence="7" type="ORF">UFOPK1425_00292</name>
</gene>
<dbReference type="PANTHER" id="PTHR32196">
    <property type="entry name" value="ABC TRANSPORTER PERMEASE PROTEIN YPHD-RELATED-RELATED"/>
    <property type="match status" value="1"/>
</dbReference>
<evidence type="ECO:0000256" key="5">
    <source>
        <dbReference type="ARBA" id="ARBA00023136"/>
    </source>
</evidence>
<feature type="transmembrane region" description="Helical" evidence="6">
    <location>
        <begin position="306"/>
        <end position="325"/>
    </location>
</feature>
<reference evidence="7" key="1">
    <citation type="submission" date="2020-05" db="EMBL/GenBank/DDBJ databases">
        <authorList>
            <person name="Chiriac C."/>
            <person name="Salcher M."/>
            <person name="Ghai R."/>
            <person name="Kavagutti S V."/>
        </authorList>
    </citation>
    <scope>NUCLEOTIDE SEQUENCE</scope>
</reference>
<feature type="transmembrane region" description="Helical" evidence="6">
    <location>
        <begin position="135"/>
        <end position="153"/>
    </location>
</feature>
<dbReference type="AlphaFoldDB" id="A0A6J6B966"/>